<evidence type="ECO:0000313" key="2">
    <source>
        <dbReference type="EMBL" id="KAL3498221.1"/>
    </source>
</evidence>
<dbReference type="Proteomes" id="UP001630127">
    <property type="component" value="Unassembled WGS sequence"/>
</dbReference>
<evidence type="ECO:0000313" key="3">
    <source>
        <dbReference type="Proteomes" id="UP001630127"/>
    </source>
</evidence>
<sequence length="187" mass="20752">MQPNLMKNKETIEVDNSKGKPVEPQSKASKSNKILQPKGILKNVEMVQPSDGDCFGLTIAEKLLVPVIDANPNSTTDEKHDNDVELSRISDLELDDFSSILKEIASVETHNTGLQKLVTFDTPNLNPVSMSVTGELPLELGRFPKFSFTMAIFSKNAKQNWGRIKPLELPCMGDVKLPHLDEHLVDD</sequence>
<dbReference type="EMBL" id="JBJUIK010000017">
    <property type="protein sequence ID" value="KAL3498221.1"/>
    <property type="molecule type" value="Genomic_DNA"/>
</dbReference>
<comment type="caution">
    <text evidence="2">The sequence shown here is derived from an EMBL/GenBank/DDBJ whole genome shotgun (WGS) entry which is preliminary data.</text>
</comment>
<name>A0ABD2XUR8_9GENT</name>
<protein>
    <submittedName>
        <fullName evidence="2">Uncharacterized protein</fullName>
    </submittedName>
</protein>
<gene>
    <name evidence="2" type="ORF">ACH5RR_040953</name>
</gene>
<accession>A0ABD2XUR8</accession>
<evidence type="ECO:0000256" key="1">
    <source>
        <dbReference type="SAM" id="MobiDB-lite"/>
    </source>
</evidence>
<organism evidence="2 3">
    <name type="scientific">Cinchona calisaya</name>
    <dbReference type="NCBI Taxonomy" id="153742"/>
    <lineage>
        <taxon>Eukaryota</taxon>
        <taxon>Viridiplantae</taxon>
        <taxon>Streptophyta</taxon>
        <taxon>Embryophyta</taxon>
        <taxon>Tracheophyta</taxon>
        <taxon>Spermatophyta</taxon>
        <taxon>Magnoliopsida</taxon>
        <taxon>eudicotyledons</taxon>
        <taxon>Gunneridae</taxon>
        <taxon>Pentapetalae</taxon>
        <taxon>asterids</taxon>
        <taxon>lamiids</taxon>
        <taxon>Gentianales</taxon>
        <taxon>Rubiaceae</taxon>
        <taxon>Cinchonoideae</taxon>
        <taxon>Cinchoneae</taxon>
        <taxon>Cinchona</taxon>
    </lineage>
</organism>
<dbReference type="AlphaFoldDB" id="A0ABD2XUR8"/>
<reference evidence="2 3" key="1">
    <citation type="submission" date="2024-11" db="EMBL/GenBank/DDBJ databases">
        <title>A near-complete genome assembly of Cinchona calisaya.</title>
        <authorList>
            <person name="Lian D.C."/>
            <person name="Zhao X.W."/>
            <person name="Wei L."/>
        </authorList>
    </citation>
    <scope>NUCLEOTIDE SEQUENCE [LARGE SCALE GENOMIC DNA]</scope>
    <source>
        <tissue evidence="2">Nenye</tissue>
    </source>
</reference>
<feature type="region of interest" description="Disordered" evidence="1">
    <location>
        <begin position="1"/>
        <end position="33"/>
    </location>
</feature>
<proteinExistence type="predicted"/>
<keyword evidence="3" id="KW-1185">Reference proteome</keyword>
<feature type="compositionally biased region" description="Basic and acidic residues" evidence="1">
    <location>
        <begin position="7"/>
        <end position="21"/>
    </location>
</feature>